<dbReference type="Pfam" id="PF00569">
    <property type="entry name" value="ZZ"/>
    <property type="match status" value="1"/>
</dbReference>
<evidence type="ECO:0008006" key="9">
    <source>
        <dbReference type="Google" id="ProtNLM"/>
    </source>
</evidence>
<reference evidence="8" key="1">
    <citation type="submission" date="2021-01" db="EMBL/GenBank/DDBJ databases">
        <authorList>
            <person name="Corre E."/>
            <person name="Pelletier E."/>
            <person name="Niang G."/>
            <person name="Scheremetjew M."/>
            <person name="Finn R."/>
            <person name="Kale V."/>
            <person name="Holt S."/>
            <person name="Cochrane G."/>
            <person name="Meng A."/>
            <person name="Brown T."/>
            <person name="Cohen L."/>
        </authorList>
    </citation>
    <scope>NUCLEOTIDE SEQUENCE</scope>
    <source>
        <strain evidence="8">Isolate 1302-5</strain>
    </source>
</reference>
<feature type="compositionally biased region" description="Acidic residues" evidence="5">
    <location>
        <begin position="569"/>
        <end position="587"/>
    </location>
</feature>
<evidence type="ECO:0000313" key="8">
    <source>
        <dbReference type="EMBL" id="CAE2285904.1"/>
    </source>
</evidence>
<evidence type="ECO:0000256" key="2">
    <source>
        <dbReference type="ARBA" id="ARBA00022771"/>
    </source>
</evidence>
<dbReference type="SMART" id="SM00291">
    <property type="entry name" value="ZnF_ZZ"/>
    <property type="match status" value="1"/>
</dbReference>
<dbReference type="PANTHER" id="PTHR20930:SF0">
    <property type="entry name" value="PROTEIN ILRUN"/>
    <property type="match status" value="1"/>
</dbReference>
<proteinExistence type="predicted"/>
<dbReference type="PROSITE" id="PS51745">
    <property type="entry name" value="PB1"/>
    <property type="match status" value="1"/>
</dbReference>
<evidence type="ECO:0000256" key="5">
    <source>
        <dbReference type="SAM" id="MobiDB-lite"/>
    </source>
</evidence>
<feature type="compositionally biased region" description="Basic and acidic residues" evidence="5">
    <location>
        <begin position="384"/>
        <end position="404"/>
    </location>
</feature>
<dbReference type="Gene3D" id="3.10.20.90">
    <property type="entry name" value="Phosphatidylinositol 3-kinase Catalytic Subunit, Chain A, domain 1"/>
    <property type="match status" value="1"/>
</dbReference>
<dbReference type="EMBL" id="HBKQ01059063">
    <property type="protein sequence ID" value="CAE2285904.1"/>
    <property type="molecule type" value="Transcribed_RNA"/>
</dbReference>
<dbReference type="SUPFAM" id="SSF57850">
    <property type="entry name" value="RING/U-box"/>
    <property type="match status" value="1"/>
</dbReference>
<dbReference type="Pfam" id="PF00564">
    <property type="entry name" value="PB1"/>
    <property type="match status" value="1"/>
</dbReference>
<evidence type="ECO:0000259" key="7">
    <source>
        <dbReference type="PROSITE" id="PS51745"/>
    </source>
</evidence>
<dbReference type="CDD" id="cd05992">
    <property type="entry name" value="PB1"/>
    <property type="match status" value="1"/>
</dbReference>
<dbReference type="Gene3D" id="3.30.60.90">
    <property type="match status" value="1"/>
</dbReference>
<dbReference type="InterPro" id="IPR053793">
    <property type="entry name" value="PB1-like"/>
</dbReference>
<evidence type="ECO:0000259" key="6">
    <source>
        <dbReference type="PROSITE" id="PS50135"/>
    </source>
</evidence>
<accession>A0A7S4K7A1</accession>
<feature type="compositionally biased region" description="Basic and acidic residues" evidence="5">
    <location>
        <begin position="548"/>
        <end position="568"/>
    </location>
</feature>
<protein>
    <recommendedName>
        <fullName evidence="9">ZZ-type domain-containing protein</fullName>
    </recommendedName>
</protein>
<dbReference type="PROSITE" id="PS50135">
    <property type="entry name" value="ZF_ZZ_2"/>
    <property type="match status" value="1"/>
</dbReference>
<dbReference type="InterPro" id="IPR000433">
    <property type="entry name" value="Znf_ZZ"/>
</dbReference>
<evidence type="ECO:0000256" key="3">
    <source>
        <dbReference type="ARBA" id="ARBA00022833"/>
    </source>
</evidence>
<dbReference type="InterPro" id="IPR000270">
    <property type="entry name" value="PB1_dom"/>
</dbReference>
<feature type="region of interest" description="Disordered" evidence="5">
    <location>
        <begin position="456"/>
        <end position="475"/>
    </location>
</feature>
<keyword evidence="2 4" id="KW-0863">Zinc-finger</keyword>
<dbReference type="AlphaFoldDB" id="A0A7S4K7A1"/>
<feature type="domain" description="ZZ-type" evidence="6">
    <location>
        <begin position="235"/>
        <end position="291"/>
    </location>
</feature>
<feature type="region of interest" description="Disordered" evidence="5">
    <location>
        <begin position="509"/>
        <end position="602"/>
    </location>
</feature>
<feature type="domain" description="PB1" evidence="7">
    <location>
        <begin position="23"/>
        <end position="112"/>
    </location>
</feature>
<name>A0A7S4K7A1_9STRA</name>
<evidence type="ECO:0000256" key="4">
    <source>
        <dbReference type="PROSITE-ProRule" id="PRU00228"/>
    </source>
</evidence>
<keyword evidence="1" id="KW-0479">Metal-binding</keyword>
<dbReference type="InterPro" id="IPR043145">
    <property type="entry name" value="Znf_ZZ_sf"/>
</dbReference>
<feature type="region of interest" description="Disordered" evidence="5">
    <location>
        <begin position="123"/>
        <end position="149"/>
    </location>
</feature>
<evidence type="ECO:0000256" key="1">
    <source>
        <dbReference type="ARBA" id="ARBA00022723"/>
    </source>
</evidence>
<sequence>MADRDDLSLPSTVGTSITGGPGGAVIKISIGGQVRRVPVHRLVKDGNTPRYNVLRALIAKYSAAPMRSCEVTSTYIDEDGDVITISTDDELEDALAMVATEAGEGKKQVLKIDATAKEVVLEEEEKPKATTDSAKDAAKETSARTTSERKLACGSVGNLQWDLLAVGEGDLDAESKDVAERLVKDIVGSIALESEIAPAVDKEEYASGEKKKEAKKEDEVLAEDIPKAENVEFIHARHTCDGCGISPIVGTRYHATDRTDYDVCQGCFSDPSVDAFDRKHFVTQELDRDRVMQPRWSRRFSRGGRIRCGRNRRCHGSLHERRRQVRMGRHCPVPPAQQRFAETTQKAVEQKNDDTDKELQEAVLRSIQKANAVGVAEVEAEAEADNKEYKKETKDEDESERAAPPEEDAAASWRNVAGSFSSAAAGSGDFSEVLGAVASVVASEIEKHADTAADATHSAGMAAAGSARSASTDSVSNGIAAAIDAALKASRVASTVASEVKSVIDKELKKQQPEMEFPASAATPSEESENNVVEDIPGVEGDVDVTLDSDKEAKNDTKNEEELIKEDNMDGDELVEDNESEWEDVGSEENKAIGEGSSSSPAAIAPPVLARWADQLKVLRQLGFTDDHMSVDALETLHAANMGVDSTDEVTVGDAVNYLLKKAEE</sequence>
<gene>
    <name evidence="8" type="ORF">OAUR00152_LOCUS40355</name>
</gene>
<dbReference type="PANTHER" id="PTHR20930">
    <property type="entry name" value="OVARIAN CARCINOMA ANTIGEN CA125-RELATED"/>
    <property type="match status" value="1"/>
</dbReference>
<keyword evidence="3" id="KW-0862">Zinc</keyword>
<organism evidence="8">
    <name type="scientific">Odontella aurita</name>
    <dbReference type="NCBI Taxonomy" id="265563"/>
    <lineage>
        <taxon>Eukaryota</taxon>
        <taxon>Sar</taxon>
        <taxon>Stramenopiles</taxon>
        <taxon>Ochrophyta</taxon>
        <taxon>Bacillariophyta</taxon>
        <taxon>Mediophyceae</taxon>
        <taxon>Biddulphiophycidae</taxon>
        <taxon>Eupodiscales</taxon>
        <taxon>Odontellaceae</taxon>
        <taxon>Odontella</taxon>
    </lineage>
</organism>
<dbReference type="GO" id="GO:0008270">
    <property type="term" value="F:zinc ion binding"/>
    <property type="evidence" value="ECO:0007669"/>
    <property type="project" value="UniProtKB-KW"/>
</dbReference>
<feature type="region of interest" description="Disordered" evidence="5">
    <location>
        <begin position="378"/>
        <end position="409"/>
    </location>
</feature>
<dbReference type="SUPFAM" id="SSF54277">
    <property type="entry name" value="CAD &amp; PB1 domains"/>
    <property type="match status" value="1"/>
</dbReference>